<dbReference type="EMBL" id="BN001306">
    <property type="protein sequence ID" value="CBF84178.1"/>
    <property type="molecule type" value="Genomic_DNA"/>
</dbReference>
<dbReference type="eggNOG" id="ENOG502QRI9">
    <property type="taxonomic scope" value="Eukaryota"/>
</dbReference>
<feature type="compositionally biased region" description="Polar residues" evidence="1">
    <location>
        <begin position="604"/>
        <end position="617"/>
    </location>
</feature>
<name>Q5B9S5_EMENI</name>
<protein>
    <recommendedName>
        <fullName evidence="4">Spore wall maturation protein DIT1</fullName>
    </recommendedName>
</protein>
<dbReference type="FunCoup" id="Q5B9S5">
    <property type="interactions" value="199"/>
</dbReference>
<dbReference type="PANTHER" id="PTHR37285:SF5">
    <property type="entry name" value="SPORE WALL MATURATION PROTEIN DIT1"/>
    <property type="match status" value="1"/>
</dbReference>
<dbReference type="InParanoid" id="Q5B9S5"/>
<feature type="compositionally biased region" description="Polar residues" evidence="1">
    <location>
        <begin position="653"/>
        <end position="664"/>
    </location>
</feature>
<keyword evidence="3" id="KW-1185">Reference proteome</keyword>
<dbReference type="KEGG" id="ani:ANIA_02705"/>
<dbReference type="RefSeq" id="XP_660309.1">
    <property type="nucleotide sequence ID" value="XM_655217.1"/>
</dbReference>
<dbReference type="InterPro" id="IPR007817">
    <property type="entry name" value="Isocyanide_synthase_DIT1"/>
</dbReference>
<organism evidence="2 3">
    <name type="scientific">Emericella nidulans (strain FGSC A4 / ATCC 38163 / CBS 112.46 / NRRL 194 / M139)</name>
    <name type="common">Aspergillus nidulans</name>
    <dbReference type="NCBI Taxonomy" id="227321"/>
    <lineage>
        <taxon>Eukaryota</taxon>
        <taxon>Fungi</taxon>
        <taxon>Dikarya</taxon>
        <taxon>Ascomycota</taxon>
        <taxon>Pezizomycotina</taxon>
        <taxon>Eurotiomycetes</taxon>
        <taxon>Eurotiomycetidae</taxon>
        <taxon>Eurotiales</taxon>
        <taxon>Aspergillaceae</taxon>
        <taxon>Aspergillus</taxon>
        <taxon>Aspergillus subgen. Nidulantes</taxon>
    </lineage>
</organism>
<dbReference type="OrthoDB" id="429813at2759"/>
<reference evidence="3" key="2">
    <citation type="journal article" date="2009" name="Fungal Genet. Biol.">
        <title>The 2008 update of the Aspergillus nidulans genome annotation: a community effort.</title>
        <authorList>
            <person name="Wortman J.R."/>
            <person name="Gilsenan J.M."/>
            <person name="Joardar V."/>
            <person name="Deegan J."/>
            <person name="Clutterbuck J."/>
            <person name="Andersen M.R."/>
            <person name="Archer D."/>
            <person name="Bencina M."/>
            <person name="Braus G."/>
            <person name="Coutinho P."/>
            <person name="von Dohren H."/>
            <person name="Doonan J."/>
            <person name="Driessen A.J."/>
            <person name="Durek P."/>
            <person name="Espeso E."/>
            <person name="Fekete E."/>
            <person name="Flipphi M."/>
            <person name="Estrada C.G."/>
            <person name="Geysens S."/>
            <person name="Goldman G."/>
            <person name="de Groot P.W."/>
            <person name="Hansen K."/>
            <person name="Harris S.D."/>
            <person name="Heinekamp T."/>
            <person name="Helmstaedt K."/>
            <person name="Henrissat B."/>
            <person name="Hofmann G."/>
            <person name="Homan T."/>
            <person name="Horio T."/>
            <person name="Horiuchi H."/>
            <person name="James S."/>
            <person name="Jones M."/>
            <person name="Karaffa L."/>
            <person name="Karanyi Z."/>
            <person name="Kato M."/>
            <person name="Keller N."/>
            <person name="Kelly D.E."/>
            <person name="Kiel J.A."/>
            <person name="Kim J.M."/>
            <person name="van der Klei I.J."/>
            <person name="Klis F.M."/>
            <person name="Kovalchuk A."/>
            <person name="Krasevec N."/>
            <person name="Kubicek C.P."/>
            <person name="Liu B."/>
            <person name="Maccabe A."/>
            <person name="Meyer V."/>
            <person name="Mirabito P."/>
            <person name="Miskei M."/>
            <person name="Mos M."/>
            <person name="Mullins J."/>
            <person name="Nelson D.R."/>
            <person name="Nielsen J."/>
            <person name="Oakley B.R."/>
            <person name="Osmani S.A."/>
            <person name="Pakula T."/>
            <person name="Paszewski A."/>
            <person name="Paulsen I."/>
            <person name="Pilsyk S."/>
            <person name="Pocsi I."/>
            <person name="Punt P.J."/>
            <person name="Ram A.F."/>
            <person name="Ren Q."/>
            <person name="Robellet X."/>
            <person name="Robson G."/>
            <person name="Seiboth B."/>
            <person name="van Solingen P."/>
            <person name="Specht T."/>
            <person name="Sun J."/>
            <person name="Taheri-Talesh N."/>
            <person name="Takeshita N."/>
            <person name="Ussery D."/>
            <person name="vanKuyk P.A."/>
            <person name="Visser H."/>
            <person name="van de Vondervoort P.J."/>
            <person name="de Vries R.P."/>
            <person name="Walton J."/>
            <person name="Xiang X."/>
            <person name="Xiong Y."/>
            <person name="Zeng A.P."/>
            <person name="Brandt B.W."/>
            <person name="Cornell M.J."/>
            <person name="van den Hondel C.A."/>
            <person name="Visser J."/>
            <person name="Oliver S.G."/>
            <person name="Turner G."/>
        </authorList>
    </citation>
    <scope>GENOME REANNOTATION</scope>
    <source>
        <strain evidence="3">FGSC A4 / ATCC 38163 / CBS 112.46 / NRRL 194 / M139</strain>
    </source>
</reference>
<feature type="compositionally biased region" description="Low complexity" evidence="1">
    <location>
        <begin position="643"/>
        <end position="652"/>
    </location>
</feature>
<gene>
    <name evidence="2" type="ORF">ANIA_02705</name>
</gene>
<feature type="region of interest" description="Disordered" evidence="1">
    <location>
        <begin position="643"/>
        <end position="664"/>
    </location>
</feature>
<sequence>MSINVGTSVYHHVAAIYQRDSTGNLLGADGRYANQIRSLWGEIHQTILDQDPCEVSRLQSGRTIRTTQITLPLTSSEGQTVLIHELQEIDASTIRGLLTFTPSSSLSSNFFAWARTYLLLNSRLLTTSPSNAGPKNPAHLRLAEEITTLFETTLKNTSHDDRWDLTGREYFIDRVYLFIKDNKKIEFCLPAFPCKSSNPDKVAGVVPDAAEYLALEHLNDFVQKVGSIYEPGATLWVISDGHVFSDCIGVDDALVDSYGAILASQYKATTKNQPSNSNIQFTGLEDLFFSSPESTSSFSTNMLDSISIPQPIETVLTESAQKCRLLLDTVGGIDRKHLRGLIDRKHSETLALYQGQSRFMLEDLGAYLSERNIGSKARKRIASKVAEEMIARNHAYSNLVELLFPHHVRLSIHAHTNAGPKFGIRLFPRGAVRAAPTAQAILSISQSKSESESGAITNPLYEFQIPTPWHNCLVRVEGLEGMLLTRSGIIRDAISKGLFEGGWCQREGGPGGYFVIRKVKQEAAPATAMEEVHLSTTQGDTRTQTETKIEPRNMEPMYLLADKSPLRMLGVFVWDQLIGFWTTIRSVVGTSRCCCRTETTFFQDDSPNKGSKGTNRSTNEKQAKKDITPVYVIADLSPRFTKTSSSTQTLTTDNAHAQVSQTTE</sequence>
<accession>Q5B9S5</accession>
<evidence type="ECO:0000313" key="2">
    <source>
        <dbReference type="EMBL" id="CBF84178.1"/>
    </source>
</evidence>
<dbReference type="PANTHER" id="PTHR37285">
    <property type="entry name" value="SPORE WALL MATURATION PROTEIN DIT1"/>
    <property type="match status" value="1"/>
</dbReference>
<dbReference type="Pfam" id="PF05141">
    <property type="entry name" value="DIT1_PvcA"/>
    <property type="match status" value="1"/>
</dbReference>
<dbReference type="Proteomes" id="UP000000560">
    <property type="component" value="Chromosome VI"/>
</dbReference>
<feature type="region of interest" description="Disordered" evidence="1">
    <location>
        <begin position="604"/>
        <end position="624"/>
    </location>
</feature>
<dbReference type="GeneID" id="2874520"/>
<accession>C8VKB3</accession>
<proteinExistence type="predicted"/>
<dbReference type="HOGENOM" id="CLU_025510_0_0_1"/>
<evidence type="ECO:0008006" key="4">
    <source>
        <dbReference type="Google" id="ProtNLM"/>
    </source>
</evidence>
<reference evidence="3" key="1">
    <citation type="journal article" date="2005" name="Nature">
        <title>Sequencing of Aspergillus nidulans and comparative analysis with A. fumigatus and A. oryzae.</title>
        <authorList>
            <person name="Galagan J.E."/>
            <person name="Calvo S.E."/>
            <person name="Cuomo C."/>
            <person name="Ma L.J."/>
            <person name="Wortman J.R."/>
            <person name="Batzoglou S."/>
            <person name="Lee S.I."/>
            <person name="Basturkmen M."/>
            <person name="Spevak C.C."/>
            <person name="Clutterbuck J."/>
            <person name="Kapitonov V."/>
            <person name="Jurka J."/>
            <person name="Scazzocchio C."/>
            <person name="Farman M."/>
            <person name="Butler J."/>
            <person name="Purcell S."/>
            <person name="Harris S."/>
            <person name="Braus G.H."/>
            <person name="Draht O."/>
            <person name="Busch S."/>
            <person name="D'Enfert C."/>
            <person name="Bouchier C."/>
            <person name="Goldman G.H."/>
            <person name="Bell-Pedersen D."/>
            <person name="Griffiths-Jones S."/>
            <person name="Doonan J.H."/>
            <person name="Yu J."/>
            <person name="Vienken K."/>
            <person name="Pain A."/>
            <person name="Freitag M."/>
            <person name="Selker E.U."/>
            <person name="Archer D.B."/>
            <person name="Penalva M.A."/>
            <person name="Oakley B.R."/>
            <person name="Momany M."/>
            <person name="Tanaka T."/>
            <person name="Kumagai T."/>
            <person name="Asai K."/>
            <person name="Machida M."/>
            <person name="Nierman W.C."/>
            <person name="Denning D.W."/>
            <person name="Caddick M."/>
            <person name="Hynes M."/>
            <person name="Paoletti M."/>
            <person name="Fischer R."/>
            <person name="Miller B."/>
            <person name="Dyer P."/>
            <person name="Sachs M.S."/>
            <person name="Osmani S.A."/>
            <person name="Birren B.W."/>
        </authorList>
    </citation>
    <scope>NUCLEOTIDE SEQUENCE [LARGE SCALE GENOMIC DNA]</scope>
    <source>
        <strain evidence="3">FGSC A4 / ATCC 38163 / CBS 112.46 / NRRL 194 / M139</strain>
    </source>
</reference>
<dbReference type="OMA" id="LPTPWHN"/>
<evidence type="ECO:0000313" key="3">
    <source>
        <dbReference type="Proteomes" id="UP000000560"/>
    </source>
</evidence>
<evidence type="ECO:0000256" key="1">
    <source>
        <dbReference type="SAM" id="MobiDB-lite"/>
    </source>
</evidence>
<dbReference type="AlphaFoldDB" id="Q5B9S5"/>
<feature type="region of interest" description="Disordered" evidence="1">
    <location>
        <begin position="527"/>
        <end position="546"/>
    </location>
</feature>